<dbReference type="RefSeq" id="WP_089991964.1">
    <property type="nucleotide sequence ID" value="NZ_FOIZ01000001.1"/>
</dbReference>
<proteinExistence type="predicted"/>
<evidence type="ECO:0000313" key="3">
    <source>
        <dbReference type="Proteomes" id="UP000199167"/>
    </source>
</evidence>
<keyword evidence="1" id="KW-1133">Transmembrane helix</keyword>
<dbReference type="EMBL" id="FOIZ01000001">
    <property type="protein sequence ID" value="SEW17231.1"/>
    <property type="molecule type" value="Genomic_DNA"/>
</dbReference>
<organism evidence="2 3">
    <name type="scientific">Cognatiyoonia koreensis</name>
    <dbReference type="NCBI Taxonomy" id="364200"/>
    <lineage>
        <taxon>Bacteria</taxon>
        <taxon>Pseudomonadati</taxon>
        <taxon>Pseudomonadota</taxon>
        <taxon>Alphaproteobacteria</taxon>
        <taxon>Rhodobacterales</taxon>
        <taxon>Paracoccaceae</taxon>
        <taxon>Cognatiyoonia</taxon>
    </lineage>
</organism>
<reference evidence="2 3" key="1">
    <citation type="submission" date="2016-10" db="EMBL/GenBank/DDBJ databases">
        <authorList>
            <person name="de Groot N.N."/>
        </authorList>
    </citation>
    <scope>NUCLEOTIDE SEQUENCE [LARGE SCALE GENOMIC DNA]</scope>
    <source>
        <strain evidence="2 3">DSM 17925</strain>
    </source>
</reference>
<evidence type="ECO:0000313" key="2">
    <source>
        <dbReference type="EMBL" id="SEW17231.1"/>
    </source>
</evidence>
<dbReference type="OrthoDB" id="7652304at2"/>
<dbReference type="STRING" id="364200.SAMN04488515_1392"/>
<evidence type="ECO:0000256" key="1">
    <source>
        <dbReference type="SAM" id="Phobius"/>
    </source>
</evidence>
<keyword evidence="1" id="KW-0812">Transmembrane</keyword>
<dbReference type="Proteomes" id="UP000199167">
    <property type="component" value="Unassembled WGS sequence"/>
</dbReference>
<protein>
    <submittedName>
        <fullName evidence="2">Uncharacterized protein</fullName>
    </submittedName>
</protein>
<gene>
    <name evidence="2" type="ORF">SAMN04488515_1392</name>
</gene>
<accession>A0A1I0PS44</accession>
<keyword evidence="3" id="KW-1185">Reference proteome</keyword>
<sequence length="91" mass="9533">MLGFLIAVGAGFLVPVIEGAVGETIAESLRKHMELEMSETRVISLLIALILASLLALALHSGNAFSIALGLTIGYFGLRIIGIIKKAIDGK</sequence>
<name>A0A1I0PS44_9RHOB</name>
<keyword evidence="1" id="KW-0472">Membrane</keyword>
<dbReference type="AlphaFoldDB" id="A0A1I0PS44"/>
<feature type="transmembrane region" description="Helical" evidence="1">
    <location>
        <begin position="43"/>
        <end position="76"/>
    </location>
</feature>